<name>A0ABS4VYA3_9PSEU</name>
<gene>
    <name evidence="9" type="ORF">JOF36_004597</name>
</gene>
<feature type="transmembrane region" description="Helical" evidence="7">
    <location>
        <begin position="250"/>
        <end position="272"/>
    </location>
</feature>
<evidence type="ECO:0000259" key="8">
    <source>
        <dbReference type="PROSITE" id="PS50850"/>
    </source>
</evidence>
<keyword evidence="6 7" id="KW-0472">Membrane</keyword>
<dbReference type="PANTHER" id="PTHR43045:SF7">
    <property type="entry name" value="MAJOR FACILITATOR SUPERFAMILY TRANSPORTER"/>
    <property type="match status" value="1"/>
</dbReference>
<dbReference type="InterPro" id="IPR011701">
    <property type="entry name" value="MFS"/>
</dbReference>
<evidence type="ECO:0000256" key="2">
    <source>
        <dbReference type="ARBA" id="ARBA00022448"/>
    </source>
</evidence>
<proteinExistence type="predicted"/>
<feature type="transmembrane region" description="Helical" evidence="7">
    <location>
        <begin position="317"/>
        <end position="336"/>
    </location>
</feature>
<keyword evidence="4 7" id="KW-0812">Transmembrane</keyword>
<organism evidence="9 10">
    <name type="scientific">Pseudonocardia parietis</name>
    <dbReference type="NCBI Taxonomy" id="570936"/>
    <lineage>
        <taxon>Bacteria</taxon>
        <taxon>Bacillati</taxon>
        <taxon>Actinomycetota</taxon>
        <taxon>Actinomycetes</taxon>
        <taxon>Pseudonocardiales</taxon>
        <taxon>Pseudonocardiaceae</taxon>
        <taxon>Pseudonocardia</taxon>
    </lineage>
</organism>
<dbReference type="PROSITE" id="PS00217">
    <property type="entry name" value="SUGAR_TRANSPORT_2"/>
    <property type="match status" value="1"/>
</dbReference>
<feature type="transmembrane region" description="Helical" evidence="7">
    <location>
        <begin position="387"/>
        <end position="406"/>
    </location>
</feature>
<feature type="transmembrane region" description="Helical" evidence="7">
    <location>
        <begin position="97"/>
        <end position="121"/>
    </location>
</feature>
<evidence type="ECO:0000256" key="7">
    <source>
        <dbReference type="SAM" id="Phobius"/>
    </source>
</evidence>
<reference evidence="9 10" key="1">
    <citation type="submission" date="2021-03" db="EMBL/GenBank/DDBJ databases">
        <title>Sequencing the genomes of 1000 actinobacteria strains.</title>
        <authorList>
            <person name="Klenk H.-P."/>
        </authorList>
    </citation>
    <scope>NUCLEOTIDE SEQUENCE [LARGE SCALE GENOMIC DNA]</scope>
    <source>
        <strain evidence="9 10">DSM 45256</strain>
    </source>
</reference>
<dbReference type="Proteomes" id="UP001519295">
    <property type="component" value="Unassembled WGS sequence"/>
</dbReference>
<dbReference type="Gene3D" id="1.20.1250.20">
    <property type="entry name" value="MFS general substrate transporter like domains"/>
    <property type="match status" value="2"/>
</dbReference>
<evidence type="ECO:0000256" key="6">
    <source>
        <dbReference type="ARBA" id="ARBA00023136"/>
    </source>
</evidence>
<feature type="transmembrane region" description="Helical" evidence="7">
    <location>
        <begin position="127"/>
        <end position="151"/>
    </location>
</feature>
<keyword evidence="10" id="KW-1185">Reference proteome</keyword>
<feature type="transmembrane region" description="Helical" evidence="7">
    <location>
        <begin position="197"/>
        <end position="216"/>
    </location>
</feature>
<protein>
    <submittedName>
        <fullName evidence="9">MHS family proline/betaine transporter-like MFS transporter</fullName>
    </submittedName>
</protein>
<comment type="caution">
    <text evidence="9">The sequence shown here is derived from an EMBL/GenBank/DDBJ whole genome shotgun (WGS) entry which is preliminary data.</text>
</comment>
<evidence type="ECO:0000256" key="4">
    <source>
        <dbReference type="ARBA" id="ARBA00022692"/>
    </source>
</evidence>
<dbReference type="PROSITE" id="PS50850">
    <property type="entry name" value="MFS"/>
    <property type="match status" value="1"/>
</dbReference>
<dbReference type="InterPro" id="IPR020846">
    <property type="entry name" value="MFS_dom"/>
</dbReference>
<feature type="transmembrane region" description="Helical" evidence="7">
    <location>
        <begin position="61"/>
        <end position="85"/>
    </location>
</feature>
<dbReference type="InterPro" id="IPR005829">
    <property type="entry name" value="Sugar_transporter_CS"/>
</dbReference>
<keyword evidence="2" id="KW-0813">Transport</keyword>
<evidence type="ECO:0000256" key="1">
    <source>
        <dbReference type="ARBA" id="ARBA00004651"/>
    </source>
</evidence>
<evidence type="ECO:0000313" key="10">
    <source>
        <dbReference type="Proteomes" id="UP001519295"/>
    </source>
</evidence>
<sequence>MNTVVPGRRGAREGKEPIPPAARKAALAGGIGTFIEYFDYLLFSVLTVYIAPLFFPSSDPSVSVLAGLAVYGAGFVAKPLGAIVFGRMGDRRGRRATLLFTVVLMGVATSLIAILPTYAAIGVTAPILLVVLRVLQGASSGAELQGAVTYVLESAPRSRRAALASWVNLGTGLGGASGALVAAIIGMTVSPETMLAWGWRIPFLVAIPLTVLAFVVRRRLEDSPDFQDLVEKNQVAKSPVRDTFVTYRRILLITGLVGLAYSMFGGLLGWLVPYLTGIRRLDPAPIFLAYALSQALGNSIVPLMGKATDRFGHQRTIVTAFTVSVVLMVPILGVLGTATSPWVLGVAITVFIALIAGTGPPVYTYIALHFPVSARFTGSNISTQIGAALGGGTAPLIASALVLAIGSPFAPLLVLVAAAVVGVAAVLVAPRYLAGTDSPLDGVGSRAALHEVRTG</sequence>
<evidence type="ECO:0000256" key="5">
    <source>
        <dbReference type="ARBA" id="ARBA00022989"/>
    </source>
</evidence>
<dbReference type="SUPFAM" id="SSF103473">
    <property type="entry name" value="MFS general substrate transporter"/>
    <property type="match status" value="1"/>
</dbReference>
<feature type="transmembrane region" description="Helical" evidence="7">
    <location>
        <begin position="412"/>
        <end position="429"/>
    </location>
</feature>
<feature type="domain" description="Major facilitator superfamily (MFS) profile" evidence="8">
    <location>
        <begin position="25"/>
        <end position="434"/>
    </location>
</feature>
<evidence type="ECO:0000256" key="3">
    <source>
        <dbReference type="ARBA" id="ARBA00022475"/>
    </source>
</evidence>
<accession>A0ABS4VYA3</accession>
<dbReference type="InterPro" id="IPR036259">
    <property type="entry name" value="MFS_trans_sf"/>
</dbReference>
<dbReference type="Pfam" id="PF07690">
    <property type="entry name" value="MFS_1"/>
    <property type="match status" value="1"/>
</dbReference>
<keyword evidence="3" id="KW-1003">Cell membrane</keyword>
<evidence type="ECO:0000313" key="9">
    <source>
        <dbReference type="EMBL" id="MBP2368901.1"/>
    </source>
</evidence>
<feature type="transmembrane region" description="Helical" evidence="7">
    <location>
        <begin position="163"/>
        <end position="185"/>
    </location>
</feature>
<dbReference type="RefSeq" id="WP_210030625.1">
    <property type="nucleotide sequence ID" value="NZ_JAGINU010000001.1"/>
</dbReference>
<keyword evidence="5 7" id="KW-1133">Transmembrane helix</keyword>
<feature type="transmembrane region" description="Helical" evidence="7">
    <location>
        <begin position="37"/>
        <end position="55"/>
    </location>
</feature>
<feature type="transmembrane region" description="Helical" evidence="7">
    <location>
        <begin position="342"/>
        <end position="366"/>
    </location>
</feature>
<comment type="subcellular location">
    <subcellularLocation>
        <location evidence="1">Cell membrane</location>
        <topology evidence="1">Multi-pass membrane protein</topology>
    </subcellularLocation>
</comment>
<dbReference type="EMBL" id="JAGINU010000001">
    <property type="protein sequence ID" value="MBP2368901.1"/>
    <property type="molecule type" value="Genomic_DNA"/>
</dbReference>
<dbReference type="PANTHER" id="PTHR43045">
    <property type="entry name" value="SHIKIMATE TRANSPORTER"/>
    <property type="match status" value="1"/>
</dbReference>